<feature type="domain" description="CusB-like beta-barrel" evidence="6">
    <location>
        <begin position="255"/>
        <end position="329"/>
    </location>
</feature>
<dbReference type="PANTHER" id="PTHR32347:SF14">
    <property type="entry name" value="EFFLUX SYSTEM COMPONENT YKNX-RELATED"/>
    <property type="match status" value="1"/>
</dbReference>
<keyword evidence="3" id="KW-0175">Coiled coil</keyword>
<dbReference type="InterPro" id="IPR050465">
    <property type="entry name" value="UPF0194_transport"/>
</dbReference>
<keyword evidence="8" id="KW-1185">Reference proteome</keyword>
<dbReference type="Proteomes" id="UP000036700">
    <property type="component" value="Chromosome"/>
</dbReference>
<evidence type="ECO:0000313" key="7">
    <source>
        <dbReference type="EMBL" id="AKJ68432.1"/>
    </source>
</evidence>
<feature type="domain" description="Multidrug resistance protein MdtA-like barrel-sandwich hybrid" evidence="5">
    <location>
        <begin position="86"/>
        <end position="244"/>
    </location>
</feature>
<evidence type="ECO:0000256" key="1">
    <source>
        <dbReference type="ARBA" id="ARBA00004196"/>
    </source>
</evidence>
<accession>A0A0G3ET02</accession>
<dbReference type="PATRIC" id="fig|445709.3.peg.2054"/>
<evidence type="ECO:0000256" key="3">
    <source>
        <dbReference type="ARBA" id="ARBA00023054"/>
    </source>
</evidence>
<dbReference type="GO" id="GO:0016020">
    <property type="term" value="C:membrane"/>
    <property type="evidence" value="ECO:0007669"/>
    <property type="project" value="InterPro"/>
</dbReference>
<dbReference type="NCBIfam" id="TIGR01730">
    <property type="entry name" value="RND_mfp"/>
    <property type="match status" value="1"/>
</dbReference>
<dbReference type="RefSeq" id="WP_047214264.1">
    <property type="nucleotide sequence ID" value="NZ_CP011568.3"/>
</dbReference>
<dbReference type="Gene3D" id="2.40.30.170">
    <property type="match status" value="1"/>
</dbReference>
<dbReference type="STRING" id="445709.ABW99_09605"/>
<evidence type="ECO:0000256" key="2">
    <source>
        <dbReference type="ARBA" id="ARBA00009477"/>
    </source>
</evidence>
<dbReference type="InterPro" id="IPR058625">
    <property type="entry name" value="MdtA-like_BSH"/>
</dbReference>
<dbReference type="InterPro" id="IPR058792">
    <property type="entry name" value="Beta-barrel_RND_2"/>
</dbReference>
<dbReference type="Gene3D" id="2.40.420.20">
    <property type="match status" value="1"/>
</dbReference>
<evidence type="ECO:0000259" key="6">
    <source>
        <dbReference type="Pfam" id="PF25954"/>
    </source>
</evidence>
<comment type="subcellular location">
    <subcellularLocation>
        <location evidence="1">Cell envelope</location>
    </subcellularLocation>
</comment>
<keyword evidence="4" id="KW-0812">Transmembrane</keyword>
<comment type="similarity">
    <text evidence="2">Belongs to the membrane fusion protein (MFP) (TC 8.A.1) family.</text>
</comment>
<dbReference type="GO" id="GO:0022857">
    <property type="term" value="F:transmembrane transporter activity"/>
    <property type="evidence" value="ECO:0007669"/>
    <property type="project" value="InterPro"/>
</dbReference>
<evidence type="ECO:0000259" key="5">
    <source>
        <dbReference type="Pfam" id="PF25917"/>
    </source>
</evidence>
<protein>
    <submittedName>
        <fullName evidence="7">Efflux transporter periplasmic adaptor subunit</fullName>
    </submittedName>
</protein>
<gene>
    <name evidence="7" type="ORF">ABW99_09605</name>
</gene>
<dbReference type="KEGG" id="ptx:ABW99_09605"/>
<dbReference type="SUPFAM" id="SSF111369">
    <property type="entry name" value="HlyD-like secretion proteins"/>
    <property type="match status" value="1"/>
</dbReference>
<keyword evidence="4" id="KW-0472">Membrane</keyword>
<name>A0A0G3ET02_9BURK</name>
<dbReference type="Pfam" id="PF25917">
    <property type="entry name" value="BSH_RND"/>
    <property type="match status" value="1"/>
</dbReference>
<dbReference type="Gene3D" id="2.40.50.100">
    <property type="match status" value="2"/>
</dbReference>
<sequence>MNPPKNPSSGDIKATLGLSSGMQRWTGRRLWWWAAAIVALAALAALAFFVIGSRNNAQAPRYQTSEAQKGDLTVTVSATGTLAPTNEVEVGSEVSGTIEDVNVDVNDRVKKGQLLASLDTSKQQDAVAKARATLAAADATVLQKRATVAQAKATLARYRQVAELSGGKVPSKQELDIAAADEQRAIADEASAAASVLQAKAALRAEETTLAKAYIHSPIDGVVLTRKVDPGQTVAATMQTPVLFTLAEDLSKMELQVDVDEADVGNVKDGQSAVFTVDAWPNRKYKARVTRVSFGSQTTDKVVSYLTTLQVDNQDLSLRPGMTATAEITTVELKDVLLVPNAALRFSPAETATAAKKSGGLLSAMMPRPPLQPQKKLAKEKKEGSQRVWVLRSGQAVPVDVTVGYTNGSQTQVTGGDLRAGTQVITDTLSTAQP</sequence>
<evidence type="ECO:0000313" key="8">
    <source>
        <dbReference type="Proteomes" id="UP000036700"/>
    </source>
</evidence>
<proteinExistence type="inferred from homology"/>
<dbReference type="GO" id="GO:0030313">
    <property type="term" value="C:cell envelope"/>
    <property type="evidence" value="ECO:0007669"/>
    <property type="project" value="UniProtKB-SubCell"/>
</dbReference>
<evidence type="ECO:0000256" key="4">
    <source>
        <dbReference type="SAM" id="Phobius"/>
    </source>
</evidence>
<keyword evidence="4" id="KW-1133">Transmembrane helix</keyword>
<dbReference type="AlphaFoldDB" id="A0A0G3ET02"/>
<reference evidence="8" key="1">
    <citation type="submission" date="2015-06" db="EMBL/GenBank/DDBJ databases">
        <authorList>
            <person name="Lim Y.L."/>
            <person name="Ee R."/>
            <person name="Yong D."/>
            <person name="How K.Y."/>
            <person name="Yin W.F."/>
            <person name="Chan K.G."/>
        </authorList>
    </citation>
    <scope>NUCLEOTIDE SEQUENCE [LARGE SCALE GENOMIC DNA]</scope>
    <source>
        <strain evidence="8">DSM 25325</strain>
    </source>
</reference>
<organism evidence="7 8">
    <name type="scientific">Pandoraea thiooxydans</name>
    <dbReference type="NCBI Taxonomy" id="445709"/>
    <lineage>
        <taxon>Bacteria</taxon>
        <taxon>Pseudomonadati</taxon>
        <taxon>Pseudomonadota</taxon>
        <taxon>Betaproteobacteria</taxon>
        <taxon>Burkholderiales</taxon>
        <taxon>Burkholderiaceae</taxon>
        <taxon>Pandoraea</taxon>
    </lineage>
</organism>
<dbReference type="EMBL" id="CP011568">
    <property type="protein sequence ID" value="AKJ68432.1"/>
    <property type="molecule type" value="Genomic_DNA"/>
</dbReference>
<dbReference type="Pfam" id="PF25954">
    <property type="entry name" value="Beta-barrel_RND_2"/>
    <property type="match status" value="1"/>
</dbReference>
<dbReference type="InterPro" id="IPR006143">
    <property type="entry name" value="RND_pump_MFP"/>
</dbReference>
<feature type="transmembrane region" description="Helical" evidence="4">
    <location>
        <begin position="30"/>
        <end position="51"/>
    </location>
</feature>
<dbReference type="PANTHER" id="PTHR32347">
    <property type="entry name" value="EFFLUX SYSTEM COMPONENT YKNX-RELATED"/>
    <property type="match status" value="1"/>
</dbReference>